<dbReference type="InterPro" id="IPR013324">
    <property type="entry name" value="RNA_pol_sigma_r3/r4-like"/>
</dbReference>
<dbReference type="InterPro" id="IPR039425">
    <property type="entry name" value="RNA_pol_sigma-70-like"/>
</dbReference>
<reference evidence="9" key="1">
    <citation type="journal article" date="2019" name="Int. J. Syst. Evol. Microbiol.">
        <title>The Global Catalogue of Microorganisms (GCM) 10K type strain sequencing project: providing services to taxonomists for standard genome sequencing and annotation.</title>
        <authorList>
            <consortium name="The Broad Institute Genomics Platform"/>
            <consortium name="The Broad Institute Genome Sequencing Center for Infectious Disease"/>
            <person name="Wu L."/>
            <person name="Ma J."/>
        </authorList>
    </citation>
    <scope>NUCLEOTIDE SEQUENCE [LARGE SCALE GENOMIC DNA]</scope>
    <source>
        <strain evidence="9">NBRC 113072</strain>
    </source>
</reference>
<keyword evidence="5" id="KW-0804">Transcription</keyword>
<keyword evidence="4" id="KW-0238">DNA-binding</keyword>
<gene>
    <name evidence="8" type="ORF">GCM10025883_09000</name>
</gene>
<dbReference type="InterPro" id="IPR007627">
    <property type="entry name" value="RNA_pol_sigma70_r2"/>
</dbReference>
<dbReference type="RefSeq" id="WP_284302887.1">
    <property type="nucleotide sequence ID" value="NZ_BSUO01000001.1"/>
</dbReference>
<evidence type="ECO:0000256" key="4">
    <source>
        <dbReference type="ARBA" id="ARBA00023125"/>
    </source>
</evidence>
<dbReference type="PANTHER" id="PTHR43133">
    <property type="entry name" value="RNA POLYMERASE ECF-TYPE SIGMA FACTO"/>
    <property type="match status" value="1"/>
</dbReference>
<evidence type="ECO:0000256" key="3">
    <source>
        <dbReference type="ARBA" id="ARBA00023082"/>
    </source>
</evidence>
<sequence>MERARTSFEDFVRACGPGLHRAAWVLTRDVGHAEDLVQSALLSTWKAWHRIETEPGAYARTVLVREFVSTRRRRMWGERPGADQDVAGSSAKTDAPEENWVDRVALHDALLALPRAQRAVVVLRFLEDVSVDATAQALGIGTGTVKSHTSRALAHLRVDPAVEGSTR</sequence>
<dbReference type="InterPro" id="IPR036388">
    <property type="entry name" value="WH-like_DNA-bd_sf"/>
</dbReference>
<dbReference type="Gene3D" id="1.10.10.10">
    <property type="entry name" value="Winged helix-like DNA-binding domain superfamily/Winged helix DNA-binding domain"/>
    <property type="match status" value="1"/>
</dbReference>
<keyword evidence="3" id="KW-0731">Sigma factor</keyword>
<dbReference type="Pfam" id="PF04542">
    <property type="entry name" value="Sigma70_r2"/>
    <property type="match status" value="1"/>
</dbReference>
<feature type="domain" description="RNA polymerase sigma-70 region 2" evidence="6">
    <location>
        <begin position="12"/>
        <end position="76"/>
    </location>
</feature>
<dbReference type="SUPFAM" id="SSF88659">
    <property type="entry name" value="Sigma3 and sigma4 domains of RNA polymerase sigma factors"/>
    <property type="match status" value="1"/>
</dbReference>
<protein>
    <submittedName>
        <fullName evidence="8">RNA polymerase sigma24 factor</fullName>
    </submittedName>
</protein>
<evidence type="ECO:0000256" key="1">
    <source>
        <dbReference type="ARBA" id="ARBA00010641"/>
    </source>
</evidence>
<dbReference type="SUPFAM" id="SSF88946">
    <property type="entry name" value="Sigma2 domain of RNA polymerase sigma factors"/>
    <property type="match status" value="1"/>
</dbReference>
<evidence type="ECO:0000256" key="5">
    <source>
        <dbReference type="ARBA" id="ARBA00023163"/>
    </source>
</evidence>
<dbReference type="Gene3D" id="1.10.1740.10">
    <property type="match status" value="1"/>
</dbReference>
<name>A0ABQ6ILQ3_9MICO</name>
<keyword evidence="9" id="KW-1185">Reference proteome</keyword>
<proteinExistence type="inferred from homology"/>
<dbReference type="NCBIfam" id="TIGR02937">
    <property type="entry name" value="sigma70-ECF"/>
    <property type="match status" value="1"/>
</dbReference>
<dbReference type="InterPro" id="IPR014284">
    <property type="entry name" value="RNA_pol_sigma-70_dom"/>
</dbReference>
<evidence type="ECO:0000256" key="2">
    <source>
        <dbReference type="ARBA" id="ARBA00023015"/>
    </source>
</evidence>
<evidence type="ECO:0000259" key="7">
    <source>
        <dbReference type="Pfam" id="PF08281"/>
    </source>
</evidence>
<feature type="domain" description="RNA polymerase sigma factor 70 region 4 type 2" evidence="7">
    <location>
        <begin position="104"/>
        <end position="156"/>
    </location>
</feature>
<accession>A0ABQ6ILQ3</accession>
<dbReference type="NCBIfam" id="TIGR02983">
    <property type="entry name" value="SigE-fam_strep"/>
    <property type="match status" value="1"/>
</dbReference>
<dbReference type="PANTHER" id="PTHR43133:SF50">
    <property type="entry name" value="ECF RNA POLYMERASE SIGMA FACTOR SIGM"/>
    <property type="match status" value="1"/>
</dbReference>
<dbReference type="InterPro" id="IPR014325">
    <property type="entry name" value="RNA_pol_sigma-E_actinobac"/>
</dbReference>
<evidence type="ECO:0000313" key="8">
    <source>
        <dbReference type="EMBL" id="GMA38855.1"/>
    </source>
</evidence>
<dbReference type="EMBL" id="BSUO01000001">
    <property type="protein sequence ID" value="GMA38855.1"/>
    <property type="molecule type" value="Genomic_DNA"/>
</dbReference>
<evidence type="ECO:0000259" key="6">
    <source>
        <dbReference type="Pfam" id="PF04542"/>
    </source>
</evidence>
<dbReference type="InterPro" id="IPR013249">
    <property type="entry name" value="RNA_pol_sigma70_r4_t2"/>
</dbReference>
<keyword evidence="2" id="KW-0805">Transcription regulation</keyword>
<comment type="caution">
    <text evidence="8">The sequence shown here is derived from an EMBL/GenBank/DDBJ whole genome shotgun (WGS) entry which is preliminary data.</text>
</comment>
<dbReference type="InterPro" id="IPR013325">
    <property type="entry name" value="RNA_pol_sigma_r2"/>
</dbReference>
<dbReference type="Pfam" id="PF08281">
    <property type="entry name" value="Sigma70_r4_2"/>
    <property type="match status" value="1"/>
</dbReference>
<dbReference type="CDD" id="cd06171">
    <property type="entry name" value="Sigma70_r4"/>
    <property type="match status" value="1"/>
</dbReference>
<comment type="similarity">
    <text evidence="1">Belongs to the sigma-70 factor family. ECF subfamily.</text>
</comment>
<organism evidence="8 9">
    <name type="scientific">Mobilicoccus caccae</name>
    <dbReference type="NCBI Taxonomy" id="1859295"/>
    <lineage>
        <taxon>Bacteria</taxon>
        <taxon>Bacillati</taxon>
        <taxon>Actinomycetota</taxon>
        <taxon>Actinomycetes</taxon>
        <taxon>Micrococcales</taxon>
        <taxon>Dermatophilaceae</taxon>
        <taxon>Mobilicoccus</taxon>
    </lineage>
</organism>
<dbReference type="Proteomes" id="UP001157126">
    <property type="component" value="Unassembled WGS sequence"/>
</dbReference>
<evidence type="ECO:0000313" key="9">
    <source>
        <dbReference type="Proteomes" id="UP001157126"/>
    </source>
</evidence>